<dbReference type="Gene3D" id="2.30.42.10">
    <property type="match status" value="1"/>
</dbReference>
<feature type="compositionally biased region" description="Basic residues" evidence="6">
    <location>
        <begin position="25"/>
        <end position="41"/>
    </location>
</feature>
<dbReference type="SUPFAM" id="SSF50156">
    <property type="entry name" value="PDZ domain-like"/>
    <property type="match status" value="1"/>
</dbReference>
<dbReference type="PANTHER" id="PTHR32060:SF30">
    <property type="entry name" value="CARBOXY-TERMINAL PROCESSING PROTEASE CTPA"/>
    <property type="match status" value="1"/>
</dbReference>
<name>A0A9D1HUD5_9BACT</name>
<dbReference type="GO" id="GO:0004175">
    <property type="term" value="F:endopeptidase activity"/>
    <property type="evidence" value="ECO:0007669"/>
    <property type="project" value="TreeGrafter"/>
</dbReference>
<feature type="region of interest" description="Disordered" evidence="6">
    <location>
        <begin position="1"/>
        <end position="42"/>
    </location>
</feature>
<dbReference type="SUPFAM" id="SSF52096">
    <property type="entry name" value="ClpP/crotonase"/>
    <property type="match status" value="1"/>
</dbReference>
<accession>A0A9D1HUD5</accession>
<dbReference type="GO" id="GO:0007165">
    <property type="term" value="P:signal transduction"/>
    <property type="evidence" value="ECO:0007669"/>
    <property type="project" value="TreeGrafter"/>
</dbReference>
<dbReference type="AlphaFoldDB" id="A0A9D1HUD5"/>
<dbReference type="InterPro" id="IPR001478">
    <property type="entry name" value="PDZ"/>
</dbReference>
<keyword evidence="3 5" id="KW-0378">Hydrolase</keyword>
<evidence type="ECO:0000256" key="7">
    <source>
        <dbReference type="SAM" id="Phobius"/>
    </source>
</evidence>
<evidence type="ECO:0000256" key="5">
    <source>
        <dbReference type="RuleBase" id="RU004404"/>
    </source>
</evidence>
<dbReference type="SMART" id="SM00228">
    <property type="entry name" value="PDZ"/>
    <property type="match status" value="1"/>
</dbReference>
<dbReference type="InterPro" id="IPR029045">
    <property type="entry name" value="ClpP/crotonase-like_dom_sf"/>
</dbReference>
<dbReference type="Pfam" id="PF22694">
    <property type="entry name" value="CtpB_N-like"/>
    <property type="match status" value="1"/>
</dbReference>
<evidence type="ECO:0000256" key="6">
    <source>
        <dbReference type="SAM" id="MobiDB-lite"/>
    </source>
</evidence>
<sequence length="486" mass="54577">MGEEQKKVKKTTAKKTKATQSTKKTTAKVTKKPSSKRKISKKKETTKHFFLLEQPEVLIRERKEPRVILEQPELTLKIPKATRESHSVRPQKKQRNFHTTEVVILVVITALVGIFMGVVCCAAVLTKNSKYSQLPTELQEFVDNYNYIVDNYYEEIDKEELIDHAISGMLESLDDPYSNYMDETTSDDFDLNLTGTYKGLGIEVYNDNEYNIIVSRVFENTPAYKAGIQVGDILVSLDGESMVGRPTTDFADRVKGGTKETYAIEVKRGDQIIPLELTREVVIIPSVYSNVYTKNNKKIGYLEVTIFSATTYNQFKTKLEALEKEGIEGLVIDLRDNSGGHLNVVTDMISLFLDKSNVIYQIQSKSGTEKFYSTGNETKTYPIVVLQNQSSASASELMAAALKEQYGAKIVGMTSYGKGTVQELKELSDGTQYKFTTKKWLTPNGNWINEVGVKPDVEVDLLASYFENPSPANDNQLQTALDTVSK</sequence>
<dbReference type="InterPro" id="IPR005151">
    <property type="entry name" value="Tail-specific_protease"/>
</dbReference>
<feature type="domain" description="PDZ" evidence="8">
    <location>
        <begin position="190"/>
        <end position="281"/>
    </location>
</feature>
<dbReference type="CDD" id="cd06782">
    <property type="entry name" value="cpPDZ_CPP-like"/>
    <property type="match status" value="1"/>
</dbReference>
<dbReference type="GO" id="GO:0006508">
    <property type="term" value="P:proteolysis"/>
    <property type="evidence" value="ECO:0007669"/>
    <property type="project" value="UniProtKB-KW"/>
</dbReference>
<dbReference type="InterPro" id="IPR036034">
    <property type="entry name" value="PDZ_sf"/>
</dbReference>
<evidence type="ECO:0000313" key="10">
    <source>
        <dbReference type="Proteomes" id="UP000824087"/>
    </source>
</evidence>
<organism evidence="9 10">
    <name type="scientific">Candidatus Fimihabitans intestinipullorum</name>
    <dbReference type="NCBI Taxonomy" id="2840820"/>
    <lineage>
        <taxon>Bacteria</taxon>
        <taxon>Bacillati</taxon>
        <taxon>Mycoplasmatota</taxon>
        <taxon>Mycoplasmatota incertae sedis</taxon>
        <taxon>Candidatus Fimihabitans</taxon>
    </lineage>
</organism>
<dbReference type="Pfam" id="PF03572">
    <property type="entry name" value="Peptidase_S41"/>
    <property type="match status" value="1"/>
</dbReference>
<dbReference type="CDD" id="cd07560">
    <property type="entry name" value="Peptidase_S41_CPP"/>
    <property type="match status" value="1"/>
</dbReference>
<dbReference type="Proteomes" id="UP000824087">
    <property type="component" value="Unassembled WGS sequence"/>
</dbReference>
<dbReference type="InterPro" id="IPR055210">
    <property type="entry name" value="CtpA/B_N"/>
</dbReference>
<keyword evidence="2 5" id="KW-0645">Protease</keyword>
<evidence type="ECO:0000256" key="2">
    <source>
        <dbReference type="ARBA" id="ARBA00022670"/>
    </source>
</evidence>
<dbReference type="PANTHER" id="PTHR32060">
    <property type="entry name" value="TAIL-SPECIFIC PROTEASE"/>
    <property type="match status" value="1"/>
</dbReference>
<dbReference type="SMART" id="SM00245">
    <property type="entry name" value="TSPc"/>
    <property type="match status" value="1"/>
</dbReference>
<dbReference type="GO" id="GO:0030288">
    <property type="term" value="C:outer membrane-bounded periplasmic space"/>
    <property type="evidence" value="ECO:0007669"/>
    <property type="project" value="TreeGrafter"/>
</dbReference>
<keyword evidence="4 5" id="KW-0720">Serine protease</keyword>
<gene>
    <name evidence="9" type="ORF">IAD49_03895</name>
</gene>
<keyword evidence="7" id="KW-1133">Transmembrane helix</keyword>
<evidence type="ECO:0000256" key="3">
    <source>
        <dbReference type="ARBA" id="ARBA00022801"/>
    </source>
</evidence>
<dbReference type="NCBIfam" id="TIGR00225">
    <property type="entry name" value="prc"/>
    <property type="match status" value="1"/>
</dbReference>
<dbReference type="Pfam" id="PF17820">
    <property type="entry name" value="PDZ_6"/>
    <property type="match status" value="1"/>
</dbReference>
<dbReference type="EMBL" id="DVML01000022">
    <property type="protein sequence ID" value="HIU22706.1"/>
    <property type="molecule type" value="Genomic_DNA"/>
</dbReference>
<keyword evidence="7" id="KW-0472">Membrane</keyword>
<evidence type="ECO:0000259" key="8">
    <source>
        <dbReference type="PROSITE" id="PS50106"/>
    </source>
</evidence>
<dbReference type="GO" id="GO:0008236">
    <property type="term" value="F:serine-type peptidase activity"/>
    <property type="evidence" value="ECO:0007669"/>
    <property type="project" value="UniProtKB-KW"/>
</dbReference>
<evidence type="ECO:0000256" key="4">
    <source>
        <dbReference type="ARBA" id="ARBA00022825"/>
    </source>
</evidence>
<comment type="similarity">
    <text evidence="1 5">Belongs to the peptidase S41A family.</text>
</comment>
<comment type="caution">
    <text evidence="9">The sequence shown here is derived from an EMBL/GenBank/DDBJ whole genome shotgun (WGS) entry which is preliminary data.</text>
</comment>
<dbReference type="Gene3D" id="3.90.226.10">
    <property type="entry name" value="2-enoyl-CoA Hydratase, Chain A, domain 1"/>
    <property type="match status" value="1"/>
</dbReference>
<reference evidence="9" key="1">
    <citation type="submission" date="2020-10" db="EMBL/GenBank/DDBJ databases">
        <authorList>
            <person name="Gilroy R."/>
        </authorList>
    </citation>
    <scope>NUCLEOTIDE SEQUENCE</scope>
    <source>
        <strain evidence="9">CHK197-8231</strain>
    </source>
</reference>
<evidence type="ECO:0000313" key="9">
    <source>
        <dbReference type="EMBL" id="HIU22706.1"/>
    </source>
</evidence>
<keyword evidence="7" id="KW-0812">Transmembrane</keyword>
<reference evidence="9" key="2">
    <citation type="journal article" date="2021" name="PeerJ">
        <title>Extensive microbial diversity within the chicken gut microbiome revealed by metagenomics and culture.</title>
        <authorList>
            <person name="Gilroy R."/>
            <person name="Ravi A."/>
            <person name="Getino M."/>
            <person name="Pursley I."/>
            <person name="Horton D.L."/>
            <person name="Alikhan N.F."/>
            <person name="Baker D."/>
            <person name="Gharbi K."/>
            <person name="Hall N."/>
            <person name="Watson M."/>
            <person name="Adriaenssens E.M."/>
            <person name="Foster-Nyarko E."/>
            <person name="Jarju S."/>
            <person name="Secka A."/>
            <person name="Antonio M."/>
            <person name="Oren A."/>
            <person name="Chaudhuri R.R."/>
            <person name="La Ragione R."/>
            <person name="Hildebrand F."/>
            <person name="Pallen M.J."/>
        </authorList>
    </citation>
    <scope>NUCLEOTIDE SEQUENCE</scope>
    <source>
        <strain evidence="9">CHK197-8231</strain>
    </source>
</reference>
<dbReference type="PROSITE" id="PS50106">
    <property type="entry name" value="PDZ"/>
    <property type="match status" value="1"/>
</dbReference>
<protein>
    <submittedName>
        <fullName evidence="9">S41 family peptidase</fullName>
    </submittedName>
</protein>
<dbReference type="Gene3D" id="3.30.750.44">
    <property type="match status" value="1"/>
</dbReference>
<evidence type="ECO:0000256" key="1">
    <source>
        <dbReference type="ARBA" id="ARBA00009179"/>
    </source>
</evidence>
<dbReference type="InterPro" id="IPR004447">
    <property type="entry name" value="Peptidase_S41A"/>
</dbReference>
<feature type="transmembrane region" description="Helical" evidence="7">
    <location>
        <begin position="102"/>
        <end position="125"/>
    </location>
</feature>
<feature type="compositionally biased region" description="Basic residues" evidence="6">
    <location>
        <begin position="7"/>
        <end position="17"/>
    </location>
</feature>
<proteinExistence type="inferred from homology"/>
<dbReference type="InterPro" id="IPR041489">
    <property type="entry name" value="PDZ_6"/>
</dbReference>